<proteinExistence type="predicted"/>
<evidence type="ECO:0000313" key="1">
    <source>
        <dbReference type="EMBL" id="EPN29999.1"/>
    </source>
</evidence>
<comment type="caution">
    <text evidence="1">The sequence shown here is derived from an EMBL/GenBank/DDBJ whole genome shotgun (WGS) entry which is preliminary data.</text>
</comment>
<evidence type="ECO:0000313" key="2">
    <source>
        <dbReference type="Proteomes" id="UP000018849"/>
    </source>
</evidence>
<organism evidence="1 2">
    <name type="scientific">Pseudomonas syringae pv. actinidiae ICMP 19096</name>
    <dbReference type="NCBI Taxonomy" id="1194405"/>
    <lineage>
        <taxon>Bacteria</taxon>
        <taxon>Pseudomonadati</taxon>
        <taxon>Pseudomonadota</taxon>
        <taxon>Gammaproteobacteria</taxon>
        <taxon>Pseudomonadales</taxon>
        <taxon>Pseudomonadaceae</taxon>
        <taxon>Pseudomonas</taxon>
        <taxon>Pseudomonas syringae</taxon>
    </lineage>
</organism>
<feature type="non-terminal residue" evidence="1">
    <location>
        <position position="1"/>
    </location>
</feature>
<protein>
    <submittedName>
        <fullName evidence="1">Putative hemagglutinin</fullName>
    </submittedName>
</protein>
<gene>
    <name evidence="1" type="ORF">A245_46218</name>
</gene>
<dbReference type="EMBL" id="AOKF01003928">
    <property type="protein sequence ID" value="EPN29999.1"/>
    <property type="molecule type" value="Genomic_DNA"/>
</dbReference>
<dbReference type="Proteomes" id="UP000018849">
    <property type="component" value="Unassembled WGS sequence"/>
</dbReference>
<sequence length="133" mass="14564">IIADYEKLSSERSTAINACTSRACVEDIQKSAVTLTEPVAKDLLNFLKRSVSYDMAGLLTGNPEAIAVPSQGVDGWGALFVSDKQMAYAKNVKEGWLTPEETAGLDQWVKDTSWLDAQKGRQLDIKERATLIT</sequence>
<reference evidence="1 2" key="1">
    <citation type="journal article" date="2013" name="PLoS Pathog.">
        <title>Genomic analysis of the Kiwifruit pathogen Pseudomonas syringae pv. actinidiae provides insight into the origins of an emergent plant disease.</title>
        <authorList>
            <person name="McCann H.C."/>
            <person name="Rikkerink E.H."/>
            <person name="Bertels F."/>
            <person name="Fiers M."/>
            <person name="Lu A."/>
            <person name="Rees-George J."/>
            <person name="Andersen M.T."/>
            <person name="Gleave A.P."/>
            <person name="Haubold B."/>
            <person name="Wohlers M.W."/>
            <person name="Guttman D.S."/>
            <person name="Wang P.W."/>
            <person name="Straub C."/>
            <person name="Vanneste J.L."/>
            <person name="Rainey P.B."/>
            <person name="Templeton M.D."/>
        </authorList>
    </citation>
    <scope>NUCLEOTIDE SEQUENCE [LARGE SCALE GENOMIC DNA]</scope>
    <source>
        <strain evidence="1 2">ICMP 19096</strain>
    </source>
</reference>
<name>A0A656JJ34_PSESF</name>
<feature type="non-terminal residue" evidence="1">
    <location>
        <position position="133"/>
    </location>
</feature>
<accession>A0A656JJ34</accession>
<dbReference type="AlphaFoldDB" id="A0A656JJ34"/>